<dbReference type="Proteomes" id="UP000008641">
    <property type="component" value="Chromosome"/>
</dbReference>
<gene>
    <name evidence="1" type="ordered locus">Weevi_0371</name>
</gene>
<dbReference type="STRING" id="865938.Weevi_0371"/>
<dbReference type="KEGG" id="wvi:Weevi_0371"/>
<name>F0NYH1_WEEVC</name>
<evidence type="ECO:0000313" key="1">
    <source>
        <dbReference type="EMBL" id="ADX67091.1"/>
    </source>
</evidence>
<sequence>MKRYEFFMILRRYPSLFEAELAKSILESYNIYAEVLDKNLAFSLYGATISQCCVKPL</sequence>
<reference evidence="2" key="2">
    <citation type="journal article" date="2011" name="Stand. Genomic Sci.">
        <title>Complete genome sequence of Weeksella virosa type strain (9751T).</title>
        <authorList>
            <person name="Lang E."/>
            <person name="Teshima H."/>
            <person name="Lucas S."/>
            <person name="Lapidus A."/>
            <person name="Hammon N."/>
            <person name="Deshpande S."/>
            <person name="Nolan M."/>
            <person name="Cheng J."/>
            <person name="Pitluck S."/>
            <person name="Liolios K."/>
            <person name="Pagani I."/>
            <person name="Mikhailova N."/>
            <person name="Ivanova N."/>
            <person name="Mavromatis K."/>
            <person name="Pati A."/>
            <person name="Tapia R."/>
            <person name="Han C."/>
            <person name="Goodwin L."/>
            <person name="Chen A."/>
            <person name="Palaniappan K."/>
            <person name="Land M."/>
            <person name="Hauser L."/>
            <person name="Chang Y."/>
            <person name="Jeffries C."/>
            <person name="Brambilla E."/>
            <person name="Kopitz M."/>
            <person name="Rohde M."/>
            <person name="Goker M."/>
            <person name="Tindall B."/>
            <person name="Detter J."/>
            <person name="Woyke T."/>
            <person name="Bristow J."/>
            <person name="Eisen J."/>
            <person name="Markowitz V."/>
            <person name="Hugenholtz P."/>
            <person name="Klenk H."/>
            <person name="Kyrpides N."/>
        </authorList>
    </citation>
    <scope>NUCLEOTIDE SEQUENCE [LARGE SCALE GENOMIC DNA]</scope>
    <source>
        <strain evidence="2">ATCC 43766 / DSM 16922 / JCM 21250 / NBRC 16016 / NCTC 11634 / CL345/78</strain>
    </source>
</reference>
<dbReference type="EMBL" id="CP002455">
    <property type="protein sequence ID" value="ADX67091.1"/>
    <property type="molecule type" value="Genomic_DNA"/>
</dbReference>
<reference evidence="1 2" key="1">
    <citation type="journal article" date="2011" name="Stand. Genomic Sci.">
        <title>Complete genome sequence of Weeksella virosa type strain (9751).</title>
        <authorList>
            <person name="Lang E."/>
            <person name="Teshima H."/>
            <person name="Lucas S."/>
            <person name="Lapidus A."/>
            <person name="Hammon N."/>
            <person name="Deshpande S."/>
            <person name="Nolan M."/>
            <person name="Cheng J.F."/>
            <person name="Pitluck S."/>
            <person name="Liolios K."/>
            <person name="Pagani I."/>
            <person name="Mikhailova N."/>
            <person name="Ivanova N."/>
            <person name="Mavromatis K."/>
            <person name="Pati A."/>
            <person name="Tapia R."/>
            <person name="Han C."/>
            <person name="Goodwin L."/>
            <person name="Chen A."/>
            <person name="Palaniappan K."/>
            <person name="Land M."/>
            <person name="Hauser L."/>
            <person name="Chang Y.J."/>
            <person name="Jeffries C.D."/>
            <person name="Brambilla E.M."/>
            <person name="Kopitz M."/>
            <person name="Rohde M."/>
            <person name="Goker M."/>
            <person name="Tindall B.J."/>
            <person name="Detter J.C."/>
            <person name="Woyke T."/>
            <person name="Bristow J."/>
            <person name="Eisen J.A."/>
            <person name="Markowitz V."/>
            <person name="Hugenholtz P."/>
            <person name="Klenk H.P."/>
            <person name="Kyrpides N.C."/>
        </authorList>
    </citation>
    <scope>NUCLEOTIDE SEQUENCE [LARGE SCALE GENOMIC DNA]</scope>
    <source>
        <strain evidence="2">ATCC 43766 / DSM 16922 / JCM 21250 / NBRC 16016 / NCTC 11634 / CL345/78</strain>
    </source>
</reference>
<proteinExistence type="predicted"/>
<protein>
    <recommendedName>
        <fullName evidence="3">DUF2007 domain-containing protein</fullName>
    </recommendedName>
</protein>
<keyword evidence="2" id="KW-1185">Reference proteome</keyword>
<organism evidence="1 2">
    <name type="scientific">Weeksella virosa (strain ATCC 43766 / DSM 16922 / JCM 21250 / CCUG 30538 / CDC 9751 / IAM 14551 / NBRC 16016 / NCTC 11634 / CL345/78)</name>
    <dbReference type="NCBI Taxonomy" id="865938"/>
    <lineage>
        <taxon>Bacteria</taxon>
        <taxon>Pseudomonadati</taxon>
        <taxon>Bacteroidota</taxon>
        <taxon>Flavobacteriia</taxon>
        <taxon>Flavobacteriales</taxon>
        <taxon>Weeksellaceae</taxon>
        <taxon>Weeksella</taxon>
    </lineage>
</organism>
<evidence type="ECO:0000313" key="2">
    <source>
        <dbReference type="Proteomes" id="UP000008641"/>
    </source>
</evidence>
<dbReference type="AlphaFoldDB" id="F0NYH1"/>
<accession>F0NYH1</accession>
<evidence type="ECO:0008006" key="3">
    <source>
        <dbReference type="Google" id="ProtNLM"/>
    </source>
</evidence>
<dbReference type="HOGENOM" id="CLU_2995566_0_0_10"/>